<gene>
    <name evidence="1" type="ORF">EVAR_3887_1</name>
</gene>
<dbReference type="Proteomes" id="UP000299102">
    <property type="component" value="Unassembled WGS sequence"/>
</dbReference>
<sequence>MHAGTHTHPHARTHACTFARTHARAYAPTDRYPQTHIGTHKRHALWLGSPPWDLEQEPLRPCSGVERRLSRNENRRRDRSKFCGTLVAESGWIGLGKYLYQISRKEPTAEYHYCNGRLEDIVRHTLETCPAWAARRAVLKAVIGRKRRTESANAAPCLKYAADVLGAEEMRMRQPTLDYARGRCIKGSPPPIHGHAMVGAYCHRLFPLPLELNRKLQRCRGSE</sequence>
<name>A0A4C1SQU9_EUMVA</name>
<dbReference type="EMBL" id="BGZK01000014">
    <property type="protein sequence ID" value="GBP04512.1"/>
    <property type="molecule type" value="Genomic_DNA"/>
</dbReference>
<dbReference type="OrthoDB" id="7480128at2759"/>
<dbReference type="AlphaFoldDB" id="A0A4C1SQU9"/>
<accession>A0A4C1SQU9</accession>
<evidence type="ECO:0000313" key="2">
    <source>
        <dbReference type="Proteomes" id="UP000299102"/>
    </source>
</evidence>
<reference evidence="1 2" key="1">
    <citation type="journal article" date="2019" name="Commun. Biol.">
        <title>The bagworm genome reveals a unique fibroin gene that provides high tensile strength.</title>
        <authorList>
            <person name="Kono N."/>
            <person name="Nakamura H."/>
            <person name="Ohtoshi R."/>
            <person name="Tomita M."/>
            <person name="Numata K."/>
            <person name="Arakawa K."/>
        </authorList>
    </citation>
    <scope>NUCLEOTIDE SEQUENCE [LARGE SCALE GENOMIC DNA]</scope>
</reference>
<protein>
    <submittedName>
        <fullName evidence="1">Uncharacterized protein</fullName>
    </submittedName>
</protein>
<comment type="caution">
    <text evidence="1">The sequence shown here is derived from an EMBL/GenBank/DDBJ whole genome shotgun (WGS) entry which is preliminary data.</text>
</comment>
<evidence type="ECO:0000313" key="1">
    <source>
        <dbReference type="EMBL" id="GBP04512.1"/>
    </source>
</evidence>
<organism evidence="1 2">
    <name type="scientific">Eumeta variegata</name>
    <name type="common">Bagworm moth</name>
    <name type="synonym">Eumeta japonica</name>
    <dbReference type="NCBI Taxonomy" id="151549"/>
    <lineage>
        <taxon>Eukaryota</taxon>
        <taxon>Metazoa</taxon>
        <taxon>Ecdysozoa</taxon>
        <taxon>Arthropoda</taxon>
        <taxon>Hexapoda</taxon>
        <taxon>Insecta</taxon>
        <taxon>Pterygota</taxon>
        <taxon>Neoptera</taxon>
        <taxon>Endopterygota</taxon>
        <taxon>Lepidoptera</taxon>
        <taxon>Glossata</taxon>
        <taxon>Ditrysia</taxon>
        <taxon>Tineoidea</taxon>
        <taxon>Psychidae</taxon>
        <taxon>Oiketicinae</taxon>
        <taxon>Eumeta</taxon>
    </lineage>
</organism>
<keyword evidence="2" id="KW-1185">Reference proteome</keyword>
<proteinExistence type="predicted"/>